<keyword evidence="9" id="KW-0812">Transmembrane</keyword>
<evidence type="ECO:0000256" key="2">
    <source>
        <dbReference type="ARBA" id="ARBA00012438"/>
    </source>
</evidence>
<dbReference type="Pfam" id="PF02518">
    <property type="entry name" value="HATPase_c"/>
    <property type="match status" value="1"/>
</dbReference>
<feature type="transmembrane region" description="Helical" evidence="9">
    <location>
        <begin position="69"/>
        <end position="85"/>
    </location>
</feature>
<dbReference type="Gene3D" id="1.10.287.130">
    <property type="match status" value="1"/>
</dbReference>
<dbReference type="Gene3D" id="3.30.450.20">
    <property type="entry name" value="PAS domain"/>
    <property type="match status" value="1"/>
</dbReference>
<feature type="domain" description="Histidine kinase" evidence="10">
    <location>
        <begin position="360"/>
        <end position="565"/>
    </location>
</feature>
<dbReference type="InterPro" id="IPR036097">
    <property type="entry name" value="HisK_dim/P_sf"/>
</dbReference>
<proteinExistence type="predicted"/>
<evidence type="ECO:0000313" key="12">
    <source>
        <dbReference type="Proteomes" id="UP000198809"/>
    </source>
</evidence>
<dbReference type="SMART" id="SM00388">
    <property type="entry name" value="HisKA"/>
    <property type="match status" value="1"/>
</dbReference>
<dbReference type="SMART" id="SM00387">
    <property type="entry name" value="HATPase_c"/>
    <property type="match status" value="1"/>
</dbReference>
<dbReference type="GO" id="GO:0005524">
    <property type="term" value="F:ATP binding"/>
    <property type="evidence" value="ECO:0007669"/>
    <property type="project" value="UniProtKB-KW"/>
</dbReference>
<dbReference type="PANTHER" id="PTHR43065">
    <property type="entry name" value="SENSOR HISTIDINE KINASE"/>
    <property type="match status" value="1"/>
</dbReference>
<evidence type="ECO:0000256" key="8">
    <source>
        <dbReference type="ARBA" id="ARBA00023012"/>
    </source>
</evidence>
<gene>
    <name evidence="11" type="ORF">SAMN04487895_11158</name>
</gene>
<sequence>MITITTAVKDILLQMAAASSFLLLFQWRLNQSHITRRNLRCSDDYAFLAIACALSLVLCSLLSGNLFGIIHFNWGILPAFIGMLYGSFRSRALLAVMLPVCTYVFSYPVTQSHVLLDSGILMYPLLFGMANRFKLGTVVEKIAMLWIVLAPSMLFIALTSLFDGNDFSRLQDEKNALILCMLFLNPLFGGALIYMLESAWDKREIEEFIANMSEKFRREIDDLQQITDMVPLSIISVDDNCRITSINETSMKKLEIEIPHITRTDVLNCTLFDLVHQLKLNDNQDLDHLLDSIILKQRFMGKVTCLGKVLYVLAAPLVPKEQGQQAGMVLIIQDMTEEENIRSELGHVERLTLVGQMAAGITHEIRNPMAVVRGFLQLMREKSPSDMESYYRIVMDELDRANSIINDFLSLAQSGLSSKEDSNLHDVIEELAPLLWADANLRGQSVELRLCDKLPVLRLNIKEIKQLVLNLGRNAMEAMEPKGVLTLETRCVSEKVELLVKDTGSGMSDIELEKLFVPFFTTKEQGTGLGLPLCLSIVERHGGSIAVDSHQGAGTVFTVSFPYEKQEKEAIVC</sequence>
<evidence type="ECO:0000256" key="7">
    <source>
        <dbReference type="ARBA" id="ARBA00022840"/>
    </source>
</evidence>
<evidence type="ECO:0000313" key="11">
    <source>
        <dbReference type="EMBL" id="SEO75199.1"/>
    </source>
</evidence>
<organism evidence="11 12">
    <name type="scientific">Paenibacillus sophorae</name>
    <dbReference type="NCBI Taxonomy" id="1333845"/>
    <lineage>
        <taxon>Bacteria</taxon>
        <taxon>Bacillati</taxon>
        <taxon>Bacillota</taxon>
        <taxon>Bacilli</taxon>
        <taxon>Bacillales</taxon>
        <taxon>Paenibacillaceae</taxon>
        <taxon>Paenibacillus</taxon>
    </lineage>
</organism>
<dbReference type="Proteomes" id="UP000198809">
    <property type="component" value="Unassembled WGS sequence"/>
</dbReference>
<feature type="transmembrane region" description="Helical" evidence="9">
    <location>
        <begin position="45"/>
        <end position="63"/>
    </location>
</feature>
<dbReference type="STRING" id="1333845.SAMN04487895_11158"/>
<keyword evidence="7" id="KW-0067">ATP-binding</keyword>
<comment type="catalytic activity">
    <reaction evidence="1">
        <text>ATP + protein L-histidine = ADP + protein N-phospho-L-histidine.</text>
        <dbReference type="EC" id="2.7.13.3"/>
    </reaction>
</comment>
<evidence type="ECO:0000256" key="3">
    <source>
        <dbReference type="ARBA" id="ARBA00022553"/>
    </source>
</evidence>
<dbReference type="PROSITE" id="PS50109">
    <property type="entry name" value="HIS_KIN"/>
    <property type="match status" value="1"/>
</dbReference>
<dbReference type="Gene3D" id="3.30.565.10">
    <property type="entry name" value="Histidine kinase-like ATPase, C-terminal domain"/>
    <property type="match status" value="1"/>
</dbReference>
<dbReference type="PANTHER" id="PTHR43065:SF46">
    <property type="entry name" value="C4-DICARBOXYLATE TRANSPORT SENSOR PROTEIN DCTB"/>
    <property type="match status" value="1"/>
</dbReference>
<keyword evidence="4" id="KW-0808">Transferase</keyword>
<evidence type="ECO:0000256" key="6">
    <source>
        <dbReference type="ARBA" id="ARBA00022777"/>
    </source>
</evidence>
<dbReference type="SUPFAM" id="SSF55874">
    <property type="entry name" value="ATPase domain of HSP90 chaperone/DNA topoisomerase II/histidine kinase"/>
    <property type="match status" value="1"/>
</dbReference>
<accession>A0A1H8S808</accession>
<keyword evidence="8" id="KW-0902">Two-component regulatory system</keyword>
<evidence type="ECO:0000256" key="4">
    <source>
        <dbReference type="ARBA" id="ARBA00022679"/>
    </source>
</evidence>
<keyword evidence="9" id="KW-0472">Membrane</keyword>
<dbReference type="InterPro" id="IPR003661">
    <property type="entry name" value="HisK_dim/P_dom"/>
</dbReference>
<dbReference type="AlphaFoldDB" id="A0A1H8S808"/>
<name>A0A1H8S808_9BACL</name>
<dbReference type="CDD" id="cd00082">
    <property type="entry name" value="HisKA"/>
    <property type="match status" value="1"/>
</dbReference>
<reference evidence="11 12" key="1">
    <citation type="submission" date="2016-10" db="EMBL/GenBank/DDBJ databases">
        <authorList>
            <person name="de Groot N.N."/>
        </authorList>
    </citation>
    <scope>NUCLEOTIDE SEQUENCE [LARGE SCALE GENOMIC DNA]</scope>
    <source>
        <strain evidence="11 12">CGMCC 1.10238</strain>
    </source>
</reference>
<feature type="transmembrane region" description="Helical" evidence="9">
    <location>
        <begin position="92"/>
        <end position="108"/>
    </location>
</feature>
<dbReference type="PRINTS" id="PR00344">
    <property type="entry name" value="BCTRLSENSOR"/>
</dbReference>
<keyword evidence="9" id="KW-1133">Transmembrane helix</keyword>
<dbReference type="EMBL" id="FODH01000011">
    <property type="protein sequence ID" value="SEO75199.1"/>
    <property type="molecule type" value="Genomic_DNA"/>
</dbReference>
<evidence type="ECO:0000256" key="5">
    <source>
        <dbReference type="ARBA" id="ARBA00022741"/>
    </source>
</evidence>
<protein>
    <recommendedName>
        <fullName evidence="2">histidine kinase</fullName>
        <ecNumber evidence="2">2.7.13.3</ecNumber>
    </recommendedName>
</protein>
<keyword evidence="3" id="KW-0597">Phosphoprotein</keyword>
<feature type="transmembrane region" description="Helical" evidence="9">
    <location>
        <begin position="176"/>
        <end position="196"/>
    </location>
</feature>
<keyword evidence="5" id="KW-0547">Nucleotide-binding</keyword>
<keyword evidence="6 11" id="KW-0418">Kinase</keyword>
<dbReference type="InterPro" id="IPR036890">
    <property type="entry name" value="HATPase_C_sf"/>
</dbReference>
<evidence type="ECO:0000259" key="10">
    <source>
        <dbReference type="PROSITE" id="PS50109"/>
    </source>
</evidence>
<evidence type="ECO:0000256" key="9">
    <source>
        <dbReference type="SAM" id="Phobius"/>
    </source>
</evidence>
<evidence type="ECO:0000256" key="1">
    <source>
        <dbReference type="ARBA" id="ARBA00000085"/>
    </source>
</evidence>
<dbReference type="SUPFAM" id="SSF47384">
    <property type="entry name" value="Homodimeric domain of signal transducing histidine kinase"/>
    <property type="match status" value="1"/>
</dbReference>
<dbReference type="Pfam" id="PF00512">
    <property type="entry name" value="HisKA"/>
    <property type="match status" value="1"/>
</dbReference>
<dbReference type="InterPro" id="IPR004358">
    <property type="entry name" value="Sig_transdc_His_kin-like_C"/>
</dbReference>
<dbReference type="GO" id="GO:0000155">
    <property type="term" value="F:phosphorelay sensor kinase activity"/>
    <property type="evidence" value="ECO:0007669"/>
    <property type="project" value="InterPro"/>
</dbReference>
<dbReference type="EC" id="2.7.13.3" evidence="2"/>
<dbReference type="RefSeq" id="WP_175491897.1">
    <property type="nucleotide sequence ID" value="NZ_FODH01000011.1"/>
</dbReference>
<dbReference type="InterPro" id="IPR003594">
    <property type="entry name" value="HATPase_dom"/>
</dbReference>
<dbReference type="InterPro" id="IPR005467">
    <property type="entry name" value="His_kinase_dom"/>
</dbReference>
<feature type="transmembrane region" description="Helical" evidence="9">
    <location>
        <begin position="142"/>
        <end position="164"/>
    </location>
</feature>